<dbReference type="Pfam" id="PF04055">
    <property type="entry name" value="Radical_SAM"/>
    <property type="match status" value="1"/>
</dbReference>
<keyword evidence="3" id="KW-0408">Iron</keyword>
<feature type="non-terminal residue" evidence="6">
    <location>
        <position position="231"/>
    </location>
</feature>
<proteinExistence type="predicted"/>
<feature type="domain" description="Radical SAM core" evidence="5">
    <location>
        <begin position="10"/>
        <end position="85"/>
    </location>
</feature>
<evidence type="ECO:0000256" key="3">
    <source>
        <dbReference type="ARBA" id="ARBA00023004"/>
    </source>
</evidence>
<accession>A0A382YDM6</accession>
<dbReference type="SUPFAM" id="SSF102114">
    <property type="entry name" value="Radical SAM enzymes"/>
    <property type="match status" value="1"/>
</dbReference>
<dbReference type="EMBL" id="UINC01174475">
    <property type="protein sequence ID" value="SVD80618.1"/>
    <property type="molecule type" value="Genomic_DNA"/>
</dbReference>
<organism evidence="6">
    <name type="scientific">marine metagenome</name>
    <dbReference type="NCBI Taxonomy" id="408172"/>
    <lineage>
        <taxon>unclassified sequences</taxon>
        <taxon>metagenomes</taxon>
        <taxon>ecological metagenomes</taxon>
    </lineage>
</organism>
<keyword evidence="2" id="KW-0479">Metal-binding</keyword>
<keyword evidence="1" id="KW-0949">S-adenosyl-L-methionine</keyword>
<protein>
    <recommendedName>
        <fullName evidence="5">Radical SAM core domain-containing protein</fullName>
    </recommendedName>
</protein>
<dbReference type="AlphaFoldDB" id="A0A382YDM6"/>
<evidence type="ECO:0000256" key="2">
    <source>
        <dbReference type="ARBA" id="ARBA00022723"/>
    </source>
</evidence>
<dbReference type="GO" id="GO:0051536">
    <property type="term" value="F:iron-sulfur cluster binding"/>
    <property type="evidence" value="ECO:0007669"/>
    <property type="project" value="UniProtKB-KW"/>
</dbReference>
<evidence type="ECO:0000256" key="1">
    <source>
        <dbReference type="ARBA" id="ARBA00022691"/>
    </source>
</evidence>
<dbReference type="InterPro" id="IPR058240">
    <property type="entry name" value="rSAM_sf"/>
</dbReference>
<keyword evidence="4" id="KW-0411">Iron-sulfur</keyword>
<name>A0A382YDM6_9ZZZZ</name>
<gene>
    <name evidence="6" type="ORF">METZ01_LOCUS433472</name>
</gene>
<dbReference type="GO" id="GO:0003824">
    <property type="term" value="F:catalytic activity"/>
    <property type="evidence" value="ECO:0007669"/>
    <property type="project" value="InterPro"/>
</dbReference>
<dbReference type="GO" id="GO:0046872">
    <property type="term" value="F:metal ion binding"/>
    <property type="evidence" value="ECO:0007669"/>
    <property type="project" value="UniProtKB-KW"/>
</dbReference>
<dbReference type="Gene3D" id="3.20.20.70">
    <property type="entry name" value="Aldolase class I"/>
    <property type="match status" value="1"/>
</dbReference>
<sequence length="231" mass="27479">MKIFVDKIVARYGTNIHWSLTGGEPTLNPDFIQLLEYLQDKRYQISVCTNGSRTIEYMYKMYELVDNITYSLHFEHITPKLNAFTEKALQLETFRRQWNSNIPKDKEGWDIGQIQPKQFIARFMVLPGFNKEIADMTAHFKEFGIQKIEHRVIRPQKDMFVAESKVKTEKGNYKWKTKPSVKEVDQTTKVAPDWSNASDVTEIYEREERWYSEDDREVLQKMYNNVSDERK</sequence>
<dbReference type="InterPro" id="IPR007197">
    <property type="entry name" value="rSAM"/>
</dbReference>
<evidence type="ECO:0000256" key="4">
    <source>
        <dbReference type="ARBA" id="ARBA00023014"/>
    </source>
</evidence>
<evidence type="ECO:0000259" key="5">
    <source>
        <dbReference type="Pfam" id="PF04055"/>
    </source>
</evidence>
<reference evidence="6" key="1">
    <citation type="submission" date="2018-05" db="EMBL/GenBank/DDBJ databases">
        <authorList>
            <person name="Lanie J.A."/>
            <person name="Ng W.-L."/>
            <person name="Kazmierczak K.M."/>
            <person name="Andrzejewski T.M."/>
            <person name="Davidsen T.M."/>
            <person name="Wayne K.J."/>
            <person name="Tettelin H."/>
            <person name="Glass J.I."/>
            <person name="Rusch D."/>
            <person name="Podicherti R."/>
            <person name="Tsui H.-C.T."/>
            <person name="Winkler M.E."/>
        </authorList>
    </citation>
    <scope>NUCLEOTIDE SEQUENCE</scope>
</reference>
<evidence type="ECO:0000313" key="6">
    <source>
        <dbReference type="EMBL" id="SVD80618.1"/>
    </source>
</evidence>
<dbReference type="InterPro" id="IPR013785">
    <property type="entry name" value="Aldolase_TIM"/>
</dbReference>